<evidence type="ECO:0000313" key="5">
    <source>
        <dbReference type="Proteomes" id="UP000230167"/>
    </source>
</evidence>
<name>A0A2J0UAI7_STEMA</name>
<dbReference type="Pfam" id="PF26107">
    <property type="entry name" value="BrxR_CTD"/>
    <property type="match status" value="1"/>
</dbReference>
<sequence>MPNKFNDLKDVSARKERWGQARRLEFIDSRLLWAGKVNRSDLVEFFKISPPQATLDFAEYAARAPLNAKYDAKERAYVAMPTYAPIFTEGSSARYLAELHAITTGLLSPDLSFLGNPPPSEIVSFPSRRVDVSLLRETLSAIQSGRALEITYQTMARAEPDVRCVSPLALAYDGFRWHIRAYCHLRNDYRDFLFARILLAKPSGDAQATISGDVQWNRVIDIEIAPNPALSEGARRVIELDYGMSEGKLKLKCRQAMGYYLLARLGLKEQENEAARSQQIVLANRTELAAYLPSIVRPDF</sequence>
<evidence type="ECO:0000259" key="2">
    <source>
        <dbReference type="Pfam" id="PF26107"/>
    </source>
</evidence>
<dbReference type="RefSeq" id="WP_100441028.1">
    <property type="nucleotide sequence ID" value="NZ_CBCPIZ010000007.1"/>
</dbReference>
<feature type="domain" description="DNA-binding transcriptional repressor CapW winged helix-turn-helix" evidence="3">
    <location>
        <begin position="20"/>
        <end position="100"/>
    </location>
</feature>
<dbReference type="InterPro" id="IPR026881">
    <property type="entry name" value="WYL_dom"/>
</dbReference>
<dbReference type="PANTHER" id="PTHR34580:SF3">
    <property type="entry name" value="PROTEIN PAFB"/>
    <property type="match status" value="1"/>
</dbReference>
<accession>A0A2J0UAI7</accession>
<dbReference type="InterPro" id="IPR059020">
    <property type="entry name" value="CapW_CTD"/>
</dbReference>
<evidence type="ECO:0000259" key="3">
    <source>
        <dbReference type="Pfam" id="PF26109"/>
    </source>
</evidence>
<dbReference type="EMBL" id="NEQV01000004">
    <property type="protein sequence ID" value="PJL28090.1"/>
    <property type="molecule type" value="Genomic_DNA"/>
</dbReference>
<dbReference type="InterPro" id="IPR016634">
    <property type="entry name" value="CapW-like"/>
</dbReference>
<proteinExistence type="predicted"/>
<dbReference type="PIRSF" id="PIRSF015558">
    <property type="entry name" value="Txn_reg_DeoR_prd"/>
    <property type="match status" value="1"/>
</dbReference>
<evidence type="ECO:0000313" key="4">
    <source>
        <dbReference type="EMBL" id="PJL28090.1"/>
    </source>
</evidence>
<comment type="caution">
    <text evidence="4">The sequence shown here is derived from an EMBL/GenBank/DDBJ whole genome shotgun (WGS) entry which is preliminary data.</text>
</comment>
<reference evidence="4 5" key="1">
    <citation type="journal article" date="2017" name="Front. Microbiol.">
        <title>Double-Face Meets the Bacterial World: The Opportunistic Pathogen Stenotrophomonas maltophilia.</title>
        <authorList>
            <person name="Lira F."/>
            <person name="Berg G."/>
            <person name="Martinez J.L."/>
        </authorList>
    </citation>
    <scope>NUCLEOTIDE SEQUENCE [LARGE SCALE GENOMIC DNA]</scope>
    <source>
        <strain evidence="4 5">EA1</strain>
    </source>
</reference>
<dbReference type="Pfam" id="PF13280">
    <property type="entry name" value="WYL"/>
    <property type="match status" value="1"/>
</dbReference>
<feature type="domain" description="WYL" evidence="1">
    <location>
        <begin position="135"/>
        <end position="200"/>
    </location>
</feature>
<organism evidence="4 5">
    <name type="scientific">Stenotrophomonas maltophilia</name>
    <name type="common">Pseudomonas maltophilia</name>
    <name type="synonym">Xanthomonas maltophilia</name>
    <dbReference type="NCBI Taxonomy" id="40324"/>
    <lineage>
        <taxon>Bacteria</taxon>
        <taxon>Pseudomonadati</taxon>
        <taxon>Pseudomonadota</taxon>
        <taxon>Gammaproteobacteria</taxon>
        <taxon>Lysobacterales</taxon>
        <taxon>Lysobacteraceae</taxon>
        <taxon>Stenotrophomonas</taxon>
        <taxon>Stenotrophomonas maltophilia group</taxon>
    </lineage>
</organism>
<dbReference type="Pfam" id="PF26109">
    <property type="entry name" value="WHD_BrxR"/>
    <property type="match status" value="1"/>
</dbReference>
<dbReference type="OrthoDB" id="9807255at2"/>
<dbReference type="PROSITE" id="PS52050">
    <property type="entry name" value="WYL"/>
    <property type="match status" value="1"/>
</dbReference>
<dbReference type="AlphaFoldDB" id="A0A2J0UAI7"/>
<dbReference type="InterPro" id="IPR051534">
    <property type="entry name" value="CBASS_pafABC_assoc_protein"/>
</dbReference>
<dbReference type="Proteomes" id="UP000230167">
    <property type="component" value="Unassembled WGS sequence"/>
</dbReference>
<gene>
    <name evidence="4" type="ORF">B9Y64_12700</name>
</gene>
<dbReference type="InterPro" id="IPR059019">
    <property type="entry name" value="WHD_CapW"/>
</dbReference>
<protein>
    <submittedName>
        <fullName evidence="4">WYL domain-containing protein</fullName>
    </submittedName>
</protein>
<dbReference type="PANTHER" id="PTHR34580">
    <property type="match status" value="1"/>
</dbReference>
<evidence type="ECO:0000259" key="1">
    <source>
        <dbReference type="Pfam" id="PF13280"/>
    </source>
</evidence>
<feature type="domain" description="DNA-binding transcriptional repressor CapW C-terminal dimerisation" evidence="2">
    <location>
        <begin position="220"/>
        <end position="288"/>
    </location>
</feature>